<dbReference type="Proteomes" id="UP000253919">
    <property type="component" value="Unassembled WGS sequence"/>
</dbReference>
<dbReference type="AlphaFoldDB" id="A0A369QLT8"/>
<dbReference type="RefSeq" id="WP_147275696.1">
    <property type="nucleotide sequence ID" value="NZ_QASA01000001.1"/>
</dbReference>
<comment type="caution">
    <text evidence="3">The sequence shown here is derived from an EMBL/GenBank/DDBJ whole genome shotgun (WGS) entry which is preliminary data.</text>
</comment>
<dbReference type="EC" id="3.1.21.3" evidence="3"/>
<dbReference type="InterPro" id="IPR047731">
    <property type="entry name" value="Zinc_ribbon_put"/>
</dbReference>
<gene>
    <name evidence="3" type="primary">hsdR</name>
    <name evidence="3" type="ORF">AHMF7616_03231</name>
</gene>
<dbReference type="OrthoDB" id="1068350at2"/>
<keyword evidence="4" id="KW-1185">Reference proteome</keyword>
<accession>A0A369QLT8</accession>
<protein>
    <submittedName>
        <fullName evidence="3">Type I site-specific deoxyribonuclease</fullName>
        <ecNumber evidence="3">3.1.21.3</ecNumber>
    </submittedName>
</protein>
<keyword evidence="3" id="KW-0378">Hydrolase</keyword>
<evidence type="ECO:0000259" key="2">
    <source>
        <dbReference type="Pfam" id="PF21957"/>
    </source>
</evidence>
<dbReference type="NCBIfam" id="NF040506">
    <property type="entry name" value="PG0870_Nterm"/>
    <property type="match status" value="1"/>
</dbReference>
<dbReference type="EMBL" id="QASA01000001">
    <property type="protein sequence ID" value="RDC64615.1"/>
    <property type="molecule type" value="Genomic_DNA"/>
</dbReference>
<organism evidence="3 4">
    <name type="scientific">Adhaeribacter pallidiroseus</name>
    <dbReference type="NCBI Taxonomy" id="2072847"/>
    <lineage>
        <taxon>Bacteria</taxon>
        <taxon>Pseudomonadati</taxon>
        <taxon>Bacteroidota</taxon>
        <taxon>Cytophagia</taxon>
        <taxon>Cytophagales</taxon>
        <taxon>Hymenobacteraceae</taxon>
        <taxon>Adhaeribacter</taxon>
    </lineage>
</organism>
<dbReference type="GO" id="GO:0009035">
    <property type="term" value="F:type I site-specific deoxyribonuclease activity"/>
    <property type="evidence" value="ECO:0007669"/>
    <property type="project" value="UniProtKB-EC"/>
</dbReference>
<proteinExistence type="predicted"/>
<reference evidence="3 4" key="1">
    <citation type="submission" date="2018-04" db="EMBL/GenBank/DDBJ databases">
        <title>Adhaeribacter sp. HMF7616 genome sequencing and assembly.</title>
        <authorList>
            <person name="Kang H."/>
            <person name="Kang J."/>
            <person name="Cha I."/>
            <person name="Kim H."/>
            <person name="Joh K."/>
        </authorList>
    </citation>
    <scope>NUCLEOTIDE SEQUENCE [LARGE SCALE GENOMIC DNA]</scope>
    <source>
        <strain evidence="3 4">HMF7616</strain>
    </source>
</reference>
<evidence type="ECO:0000313" key="4">
    <source>
        <dbReference type="Proteomes" id="UP000253919"/>
    </source>
</evidence>
<evidence type="ECO:0000313" key="3">
    <source>
        <dbReference type="EMBL" id="RDC64615.1"/>
    </source>
</evidence>
<dbReference type="InterPro" id="IPR045951">
    <property type="entry name" value="DUF6371"/>
</dbReference>
<sequence>MNQHRYILDPKGRKHTCISCGQKRAVRYIDKQTSQYLPDHYSRCDREINCTYHLNPYKDGFVKALEENGDLKRFLFPRTKGKETGNAKRQDLIKPSFTDKTVFIQTLTNYQSNSFCSFLINLFGSELTTTLVSKYFVGTSDHWPNSTIFWQIDTKGKIRGGKVMLYNPETGKRIKAPFNHISWVHSTLKDENYKLQQCLFGEHLLKTDPHKPVALVESEKTAIIASPYLPEFIWLATGGLSNFTLEKCKVLAGRNVALYPDLNAYDKWNNKALEFAHLAKFKISDFLETTATEEERCQGLDLADYLIRYDYNEYQFIQEYPSTIKQAA</sequence>
<feature type="domain" description="DUF6371" evidence="1">
    <location>
        <begin position="113"/>
        <end position="262"/>
    </location>
</feature>
<feature type="domain" description="Zinc beta-ribbon finger putative" evidence="2">
    <location>
        <begin position="4"/>
        <end position="58"/>
    </location>
</feature>
<name>A0A369QLT8_9BACT</name>
<dbReference type="Pfam" id="PF21957">
    <property type="entry name" value="Zn_ribbon_16"/>
    <property type="match status" value="1"/>
</dbReference>
<evidence type="ECO:0000259" key="1">
    <source>
        <dbReference type="Pfam" id="PF19898"/>
    </source>
</evidence>
<dbReference type="Pfam" id="PF19898">
    <property type="entry name" value="DUF6371"/>
    <property type="match status" value="1"/>
</dbReference>